<sequence length="386" mass="42329">MGRGIMPDRNGSLQTAAFLRRVVFLSATLLLLAAGIGRGQPLPPPEAASLWTGWQIGQVVIRALAVQGDEVWIGTSNGLIRFNRKSETHQIYNTKSGLLSNVVVSIRFDSKGSAWIGTYGGGLSRFDGGAWEHFTPYGRGPKTYGPEWVLYNPKNGLGDLWVYDLLFEPNGTMWVATWKGASRFDGKGFVTYTMDDGLVDKWVYTIEREPSGVLWFGTEGGVNRFDGKTMKGWTHRDGLGAAVGNSKARPPSGDEYEEGPAHHQQDRKENQEANPNYVISSAIDGEGTKWFGTWGGGLSRFDGKRFKNYTTADGLAGNIVNAIEIDKQGVMWIGTNKGVSRFDGKSFKNFNTMSGLLGDYVYSIAIDPDGNKWFGTFGGVSRYSGR</sequence>
<accession>A0A7X6IDP7</accession>
<dbReference type="InterPro" id="IPR015943">
    <property type="entry name" value="WD40/YVTN_repeat-like_dom_sf"/>
</dbReference>
<feature type="region of interest" description="Disordered" evidence="1">
    <location>
        <begin position="238"/>
        <end position="273"/>
    </location>
</feature>
<name>A0A7X6IDP7_9BACT</name>
<dbReference type="SUPFAM" id="SSF63829">
    <property type="entry name" value="Calcium-dependent phosphotriesterase"/>
    <property type="match status" value="1"/>
</dbReference>
<evidence type="ECO:0000313" key="2">
    <source>
        <dbReference type="EMBL" id="NKE73701.1"/>
    </source>
</evidence>
<protein>
    <recommendedName>
        <fullName evidence="4">Histidine kinase</fullName>
    </recommendedName>
</protein>
<dbReference type="Proteomes" id="UP000534783">
    <property type="component" value="Unassembled WGS sequence"/>
</dbReference>
<dbReference type="EMBL" id="VTOW01000010">
    <property type="protein sequence ID" value="NKE73701.1"/>
    <property type="molecule type" value="Genomic_DNA"/>
</dbReference>
<evidence type="ECO:0000313" key="3">
    <source>
        <dbReference type="Proteomes" id="UP000534783"/>
    </source>
</evidence>
<dbReference type="AlphaFoldDB" id="A0A7X6IDP7"/>
<dbReference type="Pfam" id="PF07494">
    <property type="entry name" value="Reg_prop"/>
    <property type="match status" value="3"/>
</dbReference>
<evidence type="ECO:0008006" key="4">
    <source>
        <dbReference type="Google" id="ProtNLM"/>
    </source>
</evidence>
<gene>
    <name evidence="2" type="ORF">MNODULE_23380</name>
</gene>
<dbReference type="InterPro" id="IPR011110">
    <property type="entry name" value="Reg_prop"/>
</dbReference>
<keyword evidence="3" id="KW-1185">Reference proteome</keyword>
<organism evidence="2 3">
    <name type="scientific">Candidatus Manganitrophus noduliformans</name>
    <dbReference type="NCBI Taxonomy" id="2606439"/>
    <lineage>
        <taxon>Bacteria</taxon>
        <taxon>Pseudomonadati</taxon>
        <taxon>Nitrospirota</taxon>
        <taxon>Nitrospiria</taxon>
        <taxon>Candidatus Troglogloeales</taxon>
        <taxon>Candidatus Manganitrophaceae</taxon>
        <taxon>Candidatus Manganitrophus</taxon>
    </lineage>
</organism>
<reference evidence="2 3" key="1">
    <citation type="journal article" date="2020" name="Nature">
        <title>Bacterial chemolithoautotrophy via manganese oxidation.</title>
        <authorList>
            <person name="Yu H."/>
            <person name="Leadbetter J.R."/>
        </authorList>
    </citation>
    <scope>NUCLEOTIDE SEQUENCE [LARGE SCALE GENOMIC DNA]</scope>
    <source>
        <strain evidence="2 3">Mn-1</strain>
    </source>
</reference>
<feature type="compositionally biased region" description="Basic and acidic residues" evidence="1">
    <location>
        <begin position="259"/>
        <end position="271"/>
    </location>
</feature>
<evidence type="ECO:0000256" key="1">
    <source>
        <dbReference type="SAM" id="MobiDB-lite"/>
    </source>
</evidence>
<dbReference type="Gene3D" id="2.130.10.10">
    <property type="entry name" value="YVTN repeat-like/Quinoprotein amine dehydrogenase"/>
    <property type="match status" value="4"/>
</dbReference>
<comment type="caution">
    <text evidence="2">The sequence shown here is derived from an EMBL/GenBank/DDBJ whole genome shotgun (WGS) entry which is preliminary data.</text>
</comment>
<proteinExistence type="predicted"/>